<dbReference type="InterPro" id="IPR051283">
    <property type="entry name" value="Sec_Metabolite_Acyltrans"/>
</dbReference>
<dbReference type="STRING" id="93759.A0A1R3H7J9"/>
<dbReference type="EMBL" id="AWUE01020768">
    <property type="protein sequence ID" value="OMO66263.1"/>
    <property type="molecule type" value="Genomic_DNA"/>
</dbReference>
<dbReference type="Gene3D" id="3.30.559.10">
    <property type="entry name" value="Chloramphenicol acetyltransferase-like domain"/>
    <property type="match status" value="2"/>
</dbReference>
<dbReference type="GO" id="GO:0016740">
    <property type="term" value="F:transferase activity"/>
    <property type="evidence" value="ECO:0007669"/>
    <property type="project" value="UniProtKB-KW"/>
</dbReference>
<keyword evidence="1 2" id="KW-0808">Transferase</keyword>
<proteinExistence type="predicted"/>
<evidence type="ECO:0000313" key="2">
    <source>
        <dbReference type="EMBL" id="OMO66263.1"/>
    </source>
</evidence>
<sequence length="449" mass="50454">MASNIRVISKSMVQAEHHDDEQALNIDLTPWDLQFLLAEYIQRGLLYKIPEVPDIYDQDEAVGNIVVYLMKMFLASTLDYFPPLAGRLSTSEHEGNTVSFSVDCNNTGALFVHAVADEVTTSDIVKPSYTPSFVDSFFPLNGVKNYQGTSNPLLAVQVTELVDGFFICVSVNHSIVDGASFFHFFKSWLAIACDPTQLSKRPVLQREFFKDHIEFPIRLPRSCFDQQNQHEEFIPPPLKVRVFQFSKEKVAKLKEKANSEAGTKDISSLQALLSHLWRAVIRNRKIDDPNEETNYCLMVSGRPKLQKLPERYFGNVLQVGTTSMKVKDMLELGLGEVAWRMNKVVTGHDAEKFTDFLKSWTKTPKLKSMGNMVSNALVTSDSPRFNLYGGETGLGTPIAVRSGPANKFDGRLTVHCGVEEGSIEIEVCLAPQTFEAMEKDDEFMDTVTR</sequence>
<dbReference type="Proteomes" id="UP000187203">
    <property type="component" value="Unassembled WGS sequence"/>
</dbReference>
<reference evidence="3" key="1">
    <citation type="submission" date="2013-09" db="EMBL/GenBank/DDBJ databases">
        <title>Corchorus olitorius genome sequencing.</title>
        <authorList>
            <person name="Alam M."/>
            <person name="Haque M.S."/>
            <person name="Islam M.S."/>
            <person name="Emdad E.M."/>
            <person name="Islam M.M."/>
            <person name="Ahmed B."/>
            <person name="Halim A."/>
            <person name="Hossen Q.M.M."/>
            <person name="Hossain M.Z."/>
            <person name="Ahmed R."/>
            <person name="Khan M.M."/>
            <person name="Islam R."/>
            <person name="Rashid M.M."/>
            <person name="Khan S.A."/>
            <person name="Rahman M.S."/>
            <person name="Alam M."/>
            <person name="Yahiya A.S."/>
            <person name="Khan M.S."/>
            <person name="Azam M.S."/>
            <person name="Haque T."/>
            <person name="Lashkar M.Z.H."/>
            <person name="Akhand A.I."/>
            <person name="Morshed G."/>
            <person name="Roy S."/>
            <person name="Uddin K.S."/>
            <person name="Rabeya T."/>
            <person name="Hossain A.S."/>
            <person name="Chowdhury A."/>
            <person name="Snigdha A.R."/>
            <person name="Mortoza M.S."/>
            <person name="Matin S.A."/>
            <person name="Hoque S.M.E."/>
            <person name="Islam M.K."/>
            <person name="Roy D.K."/>
            <person name="Haider R."/>
            <person name="Moosa M.M."/>
            <person name="Elias S.M."/>
            <person name="Hasan A.M."/>
            <person name="Jahan S."/>
            <person name="Shafiuddin M."/>
            <person name="Mahmood N."/>
            <person name="Shommy N.S."/>
        </authorList>
    </citation>
    <scope>NUCLEOTIDE SEQUENCE [LARGE SCALE GENOMIC DNA]</scope>
    <source>
        <strain evidence="3">cv. O-4</strain>
    </source>
</reference>
<keyword evidence="3" id="KW-1185">Reference proteome</keyword>
<dbReference type="PANTHER" id="PTHR31896:SF75">
    <property type="entry name" value="HXXXD-TYPE ACYL-TRANSFERASE FAMILY PROTEIN"/>
    <property type="match status" value="1"/>
</dbReference>
<gene>
    <name evidence="2" type="ORF">COLO4_30665</name>
</gene>
<organism evidence="2 3">
    <name type="scientific">Corchorus olitorius</name>
    <dbReference type="NCBI Taxonomy" id="93759"/>
    <lineage>
        <taxon>Eukaryota</taxon>
        <taxon>Viridiplantae</taxon>
        <taxon>Streptophyta</taxon>
        <taxon>Embryophyta</taxon>
        <taxon>Tracheophyta</taxon>
        <taxon>Spermatophyta</taxon>
        <taxon>Magnoliopsida</taxon>
        <taxon>eudicotyledons</taxon>
        <taxon>Gunneridae</taxon>
        <taxon>Pentapetalae</taxon>
        <taxon>rosids</taxon>
        <taxon>malvids</taxon>
        <taxon>Malvales</taxon>
        <taxon>Malvaceae</taxon>
        <taxon>Grewioideae</taxon>
        <taxon>Apeibeae</taxon>
        <taxon>Corchorus</taxon>
    </lineage>
</organism>
<comment type="caution">
    <text evidence="2">The sequence shown here is derived from an EMBL/GenBank/DDBJ whole genome shotgun (WGS) entry which is preliminary data.</text>
</comment>
<evidence type="ECO:0000256" key="1">
    <source>
        <dbReference type="ARBA" id="ARBA00022679"/>
    </source>
</evidence>
<evidence type="ECO:0000313" key="3">
    <source>
        <dbReference type="Proteomes" id="UP000187203"/>
    </source>
</evidence>
<dbReference type="OrthoDB" id="940807at2759"/>
<dbReference type="PANTHER" id="PTHR31896">
    <property type="entry name" value="FAMILY REGULATORY PROTEIN, PUTATIVE (AFU_ORTHOLOGUE AFUA_3G14730)-RELATED"/>
    <property type="match status" value="1"/>
</dbReference>
<accession>A0A1R3H7J9</accession>
<dbReference type="Pfam" id="PF02458">
    <property type="entry name" value="Transferase"/>
    <property type="match status" value="1"/>
</dbReference>
<protein>
    <submittedName>
        <fullName evidence="2">Transferase</fullName>
    </submittedName>
</protein>
<name>A0A1R3H7J9_9ROSI</name>
<dbReference type="InterPro" id="IPR023213">
    <property type="entry name" value="CAT-like_dom_sf"/>
</dbReference>
<dbReference type="AlphaFoldDB" id="A0A1R3H7J9"/>